<dbReference type="GO" id="GO:0051015">
    <property type="term" value="F:actin filament binding"/>
    <property type="evidence" value="ECO:0007669"/>
    <property type="project" value="InterPro"/>
</dbReference>
<dbReference type="GO" id="GO:0007155">
    <property type="term" value="P:cell adhesion"/>
    <property type="evidence" value="ECO:0007669"/>
    <property type="project" value="InterPro"/>
</dbReference>
<evidence type="ECO:0000256" key="2">
    <source>
        <dbReference type="ARBA" id="ARBA00022490"/>
    </source>
</evidence>
<gene>
    <name evidence="3" type="ORF">DCHRY22_LOCUS13952</name>
</gene>
<evidence type="ECO:0000256" key="1">
    <source>
        <dbReference type="ARBA" id="ARBA00004496"/>
    </source>
</evidence>
<dbReference type="OrthoDB" id="9933814at2759"/>
<dbReference type="EMBL" id="CAKASE010000080">
    <property type="protein sequence ID" value="CAG9581321.1"/>
    <property type="molecule type" value="Genomic_DNA"/>
</dbReference>
<keyword evidence="4" id="KW-1185">Reference proteome</keyword>
<proteinExistence type="predicted"/>
<organism evidence="3 4">
    <name type="scientific">Danaus chrysippus</name>
    <name type="common">African queen</name>
    <dbReference type="NCBI Taxonomy" id="151541"/>
    <lineage>
        <taxon>Eukaryota</taxon>
        <taxon>Metazoa</taxon>
        <taxon>Ecdysozoa</taxon>
        <taxon>Arthropoda</taxon>
        <taxon>Hexapoda</taxon>
        <taxon>Insecta</taxon>
        <taxon>Pterygota</taxon>
        <taxon>Neoptera</taxon>
        <taxon>Endopterygota</taxon>
        <taxon>Lepidoptera</taxon>
        <taxon>Glossata</taxon>
        <taxon>Ditrysia</taxon>
        <taxon>Papilionoidea</taxon>
        <taxon>Nymphalidae</taxon>
        <taxon>Danainae</taxon>
        <taxon>Danaini</taxon>
        <taxon>Danaina</taxon>
        <taxon>Danaus</taxon>
        <taxon>Anosia</taxon>
    </lineage>
</organism>
<accession>A0A8J2R8G7</accession>
<dbReference type="InterPro" id="IPR036723">
    <property type="entry name" value="Alpha-catenin/vinculin-like_sf"/>
</dbReference>
<dbReference type="Proteomes" id="UP000789524">
    <property type="component" value="Unassembled WGS sequence"/>
</dbReference>
<protein>
    <submittedName>
        <fullName evidence="3">(African queen) hypothetical protein</fullName>
    </submittedName>
</protein>
<dbReference type="GO" id="GO:0005737">
    <property type="term" value="C:cytoplasm"/>
    <property type="evidence" value="ECO:0007669"/>
    <property type="project" value="UniProtKB-SubCell"/>
</dbReference>
<comment type="caution">
    <text evidence="3">The sequence shown here is derived from an EMBL/GenBank/DDBJ whole genome shotgun (WGS) entry which is preliminary data.</text>
</comment>
<keyword evidence="2" id="KW-0963">Cytoplasm</keyword>
<name>A0A8J2R8G7_9NEOP</name>
<evidence type="ECO:0000313" key="3">
    <source>
        <dbReference type="EMBL" id="CAG9581321.1"/>
    </source>
</evidence>
<sequence length="80" mass="8854">MVAAARDQARDLAPLAEEARKLASDLAHIASTCGERESERLHNIASQLHEQLDHIIEVCKLLRHIAMSETLQVSAKNSLK</sequence>
<reference evidence="3" key="1">
    <citation type="submission" date="2021-09" db="EMBL/GenBank/DDBJ databases">
        <authorList>
            <person name="Martin H S."/>
        </authorList>
    </citation>
    <scope>NUCLEOTIDE SEQUENCE</scope>
</reference>
<comment type="subcellular location">
    <subcellularLocation>
        <location evidence="1">Cytoplasm</location>
    </subcellularLocation>
</comment>
<dbReference type="SUPFAM" id="SSF47220">
    <property type="entry name" value="alpha-catenin/vinculin-like"/>
    <property type="match status" value="1"/>
</dbReference>
<dbReference type="AlphaFoldDB" id="A0A8J2R8G7"/>
<evidence type="ECO:0000313" key="4">
    <source>
        <dbReference type="Proteomes" id="UP000789524"/>
    </source>
</evidence>